<feature type="signal peptide" evidence="1">
    <location>
        <begin position="1"/>
        <end position="16"/>
    </location>
</feature>
<accession>A0A9W7THJ5</accession>
<protein>
    <submittedName>
        <fullName evidence="2">Uncharacterized protein</fullName>
    </submittedName>
</protein>
<sequence length="112" mass="12540">MAGICHLQIYLVAVSALCKIGGRNLKDSARRMLDRVLNNSLMSKFNMKGGGPLQKEAFEKTAVFTVIRGRHVDAVFCMNDITNMKDPVELVLQPITNLQAAYTSLNKDERHF</sequence>
<evidence type="ECO:0000313" key="2">
    <source>
        <dbReference type="EMBL" id="KAI7796536.1"/>
    </source>
</evidence>
<gene>
    <name evidence="2" type="ORF">IRJ41_000602</name>
</gene>
<evidence type="ECO:0000313" key="3">
    <source>
        <dbReference type="Proteomes" id="UP001059041"/>
    </source>
</evidence>
<dbReference type="EMBL" id="JAFHDT010000018">
    <property type="protein sequence ID" value="KAI7796536.1"/>
    <property type="molecule type" value="Genomic_DNA"/>
</dbReference>
<organism evidence="2 3">
    <name type="scientific">Triplophysa rosa</name>
    <name type="common">Cave loach</name>
    <dbReference type="NCBI Taxonomy" id="992332"/>
    <lineage>
        <taxon>Eukaryota</taxon>
        <taxon>Metazoa</taxon>
        <taxon>Chordata</taxon>
        <taxon>Craniata</taxon>
        <taxon>Vertebrata</taxon>
        <taxon>Euteleostomi</taxon>
        <taxon>Actinopterygii</taxon>
        <taxon>Neopterygii</taxon>
        <taxon>Teleostei</taxon>
        <taxon>Ostariophysi</taxon>
        <taxon>Cypriniformes</taxon>
        <taxon>Nemacheilidae</taxon>
        <taxon>Triplophysa</taxon>
    </lineage>
</organism>
<name>A0A9W7THJ5_TRIRA</name>
<dbReference type="Proteomes" id="UP001059041">
    <property type="component" value="Linkage Group LG18"/>
</dbReference>
<reference evidence="2" key="1">
    <citation type="submission" date="2021-02" db="EMBL/GenBank/DDBJ databases">
        <title>Comparative genomics reveals that relaxation of natural selection precedes convergent phenotypic evolution of cavefish.</title>
        <authorList>
            <person name="Peng Z."/>
        </authorList>
    </citation>
    <scope>NUCLEOTIDE SEQUENCE</scope>
    <source>
        <tissue evidence="2">Muscle</tissue>
    </source>
</reference>
<comment type="caution">
    <text evidence="2">The sequence shown here is derived from an EMBL/GenBank/DDBJ whole genome shotgun (WGS) entry which is preliminary data.</text>
</comment>
<dbReference type="AlphaFoldDB" id="A0A9W7THJ5"/>
<keyword evidence="3" id="KW-1185">Reference proteome</keyword>
<feature type="chain" id="PRO_5040850520" evidence="1">
    <location>
        <begin position="17"/>
        <end position="112"/>
    </location>
</feature>
<proteinExistence type="predicted"/>
<evidence type="ECO:0000256" key="1">
    <source>
        <dbReference type="SAM" id="SignalP"/>
    </source>
</evidence>
<keyword evidence="1" id="KW-0732">Signal</keyword>